<evidence type="ECO:0000256" key="2">
    <source>
        <dbReference type="ARBA" id="ARBA00007935"/>
    </source>
</evidence>
<name>A0ABU7JZG9_9NOCA</name>
<evidence type="ECO:0000313" key="13">
    <source>
        <dbReference type="Proteomes" id="UP001331936"/>
    </source>
</evidence>
<dbReference type="SUPFAM" id="SSF52540">
    <property type="entry name" value="P-loop containing nucleoside triphosphate hydrolases"/>
    <property type="match status" value="1"/>
</dbReference>
<sequence>MSEVTETGAVPERALRTPAFGRTTVVFAGLVVALVTLAIASACLGQVPTGPAEVVGSVLHRIGLDIGPLPAHPAGEVTLWEVRFPRVVLAILVGAALGCSGALLQGVFANPLAEPGVIGCRPVRRRAVLPQQHTAGFPFTARQVVQMGRAAWTRTPRQDADDRLIAEAFRTCDVAHLADRPFPALSGGERARVALARVLAQDTQTLLLDEPTAALDLGHQETIMQVVRARADQGQAVVVVLHDLGLAAAYADRICVLEQGRVVADGVPARVLTGELLSRVYAYPVRVSAHPESGTPLVLPRRTPPVAAAG</sequence>
<dbReference type="Proteomes" id="UP001331936">
    <property type="component" value="Unassembled WGS sequence"/>
</dbReference>
<dbReference type="InterPro" id="IPR027417">
    <property type="entry name" value="P-loop_NTPase"/>
</dbReference>
<evidence type="ECO:0000259" key="11">
    <source>
        <dbReference type="PROSITE" id="PS50893"/>
    </source>
</evidence>
<keyword evidence="4" id="KW-1003">Cell membrane</keyword>
<comment type="subcellular location">
    <subcellularLocation>
        <location evidence="1">Cell membrane</location>
        <topology evidence="1">Multi-pass membrane protein</topology>
    </subcellularLocation>
</comment>
<evidence type="ECO:0000256" key="5">
    <source>
        <dbReference type="ARBA" id="ARBA00022692"/>
    </source>
</evidence>
<evidence type="ECO:0000256" key="1">
    <source>
        <dbReference type="ARBA" id="ARBA00004651"/>
    </source>
</evidence>
<feature type="region of interest" description="Disordered" evidence="9">
    <location>
        <begin position="290"/>
        <end position="310"/>
    </location>
</feature>
<keyword evidence="5 10" id="KW-0812">Transmembrane</keyword>
<dbReference type="InterPro" id="IPR003439">
    <property type="entry name" value="ABC_transporter-like_ATP-bd"/>
</dbReference>
<keyword evidence="3" id="KW-0813">Transport</keyword>
<dbReference type="InterPro" id="IPR000522">
    <property type="entry name" value="ABC_transptr_permease_BtuC"/>
</dbReference>
<evidence type="ECO:0000256" key="9">
    <source>
        <dbReference type="SAM" id="MobiDB-lite"/>
    </source>
</evidence>
<organism evidence="12 13">
    <name type="scientific">Rhodococcus chondri</name>
    <dbReference type="NCBI Taxonomy" id="3065941"/>
    <lineage>
        <taxon>Bacteria</taxon>
        <taxon>Bacillati</taxon>
        <taxon>Actinomycetota</taxon>
        <taxon>Actinomycetes</taxon>
        <taxon>Mycobacteriales</taxon>
        <taxon>Nocardiaceae</taxon>
        <taxon>Rhodococcus</taxon>
    </lineage>
</organism>
<evidence type="ECO:0000256" key="7">
    <source>
        <dbReference type="ARBA" id="ARBA00022989"/>
    </source>
</evidence>
<dbReference type="Gene3D" id="1.10.3470.10">
    <property type="entry name" value="ABC transporter involved in vitamin B12 uptake, BtuC"/>
    <property type="match status" value="1"/>
</dbReference>
<gene>
    <name evidence="12" type="ORF">Q8814_25435</name>
</gene>
<dbReference type="InterPro" id="IPR017871">
    <property type="entry name" value="ABC_transporter-like_CS"/>
</dbReference>
<keyword evidence="6" id="KW-1278">Translocase</keyword>
<dbReference type="Gene3D" id="3.40.50.300">
    <property type="entry name" value="P-loop containing nucleotide triphosphate hydrolases"/>
    <property type="match status" value="1"/>
</dbReference>
<dbReference type="EMBL" id="JAUZMZ010000306">
    <property type="protein sequence ID" value="MEE2035408.1"/>
    <property type="molecule type" value="Genomic_DNA"/>
</dbReference>
<comment type="similarity">
    <text evidence="2">Belongs to the binding-protein-dependent transport system permease family. FecCD subfamily.</text>
</comment>
<evidence type="ECO:0000256" key="4">
    <source>
        <dbReference type="ARBA" id="ARBA00022475"/>
    </source>
</evidence>
<keyword evidence="13" id="KW-1185">Reference proteome</keyword>
<proteinExistence type="inferred from homology"/>
<dbReference type="PANTHER" id="PTHR42794">
    <property type="entry name" value="HEMIN IMPORT ATP-BINDING PROTEIN HMUV"/>
    <property type="match status" value="1"/>
</dbReference>
<protein>
    <submittedName>
        <fullName evidence="12">Iron chelate uptake ABC transporter family permease subunit</fullName>
    </submittedName>
</protein>
<comment type="caution">
    <text evidence="12">The sequence shown here is derived from an EMBL/GenBank/DDBJ whole genome shotgun (WGS) entry which is preliminary data.</text>
</comment>
<evidence type="ECO:0000256" key="8">
    <source>
        <dbReference type="ARBA" id="ARBA00023136"/>
    </source>
</evidence>
<keyword evidence="7 10" id="KW-1133">Transmembrane helix</keyword>
<dbReference type="Pfam" id="PF01032">
    <property type="entry name" value="FecCD"/>
    <property type="match status" value="1"/>
</dbReference>
<feature type="transmembrane region" description="Helical" evidence="10">
    <location>
        <begin position="87"/>
        <end position="108"/>
    </location>
</feature>
<dbReference type="Pfam" id="PF00005">
    <property type="entry name" value="ABC_tran"/>
    <property type="match status" value="1"/>
</dbReference>
<evidence type="ECO:0000256" key="10">
    <source>
        <dbReference type="SAM" id="Phobius"/>
    </source>
</evidence>
<evidence type="ECO:0000313" key="12">
    <source>
        <dbReference type="EMBL" id="MEE2035408.1"/>
    </source>
</evidence>
<dbReference type="RefSeq" id="WP_330154724.1">
    <property type="nucleotide sequence ID" value="NZ_JAUZMZ010000306.1"/>
</dbReference>
<feature type="domain" description="ABC transporter" evidence="11">
    <location>
        <begin position="59"/>
        <end position="284"/>
    </location>
</feature>
<dbReference type="PANTHER" id="PTHR42794:SF1">
    <property type="entry name" value="HEMIN IMPORT ATP-BINDING PROTEIN HMUV"/>
    <property type="match status" value="1"/>
</dbReference>
<keyword evidence="8 10" id="KW-0472">Membrane</keyword>
<evidence type="ECO:0000256" key="6">
    <source>
        <dbReference type="ARBA" id="ARBA00022967"/>
    </source>
</evidence>
<dbReference type="PROSITE" id="PS50893">
    <property type="entry name" value="ABC_TRANSPORTER_2"/>
    <property type="match status" value="1"/>
</dbReference>
<dbReference type="SUPFAM" id="SSF81345">
    <property type="entry name" value="ABC transporter involved in vitamin B12 uptake, BtuC"/>
    <property type="match status" value="1"/>
</dbReference>
<dbReference type="InterPro" id="IPR037294">
    <property type="entry name" value="ABC_BtuC-like"/>
</dbReference>
<accession>A0ABU7JZG9</accession>
<dbReference type="PROSITE" id="PS00211">
    <property type="entry name" value="ABC_TRANSPORTER_1"/>
    <property type="match status" value="1"/>
</dbReference>
<feature type="transmembrane region" description="Helical" evidence="10">
    <location>
        <begin position="25"/>
        <end position="47"/>
    </location>
</feature>
<reference evidence="12 13" key="1">
    <citation type="submission" date="2023-08" db="EMBL/GenBank/DDBJ databases">
        <authorList>
            <person name="Girao M."/>
            <person name="Carvalho M.F."/>
        </authorList>
    </citation>
    <scope>NUCLEOTIDE SEQUENCE [LARGE SCALE GENOMIC DNA]</scope>
    <source>
        <strain evidence="12 13">CC-R104</strain>
    </source>
</reference>
<evidence type="ECO:0000256" key="3">
    <source>
        <dbReference type="ARBA" id="ARBA00022448"/>
    </source>
</evidence>